<feature type="transmembrane region" description="Helical" evidence="2">
    <location>
        <begin position="77"/>
        <end position="100"/>
    </location>
</feature>
<evidence type="ECO:0000313" key="5">
    <source>
        <dbReference type="Proteomes" id="UP000002320"/>
    </source>
</evidence>
<dbReference type="OrthoDB" id="6071166at2759"/>
<dbReference type="VEuPathDB" id="VectorBase:CQUJHB009371"/>
<dbReference type="VEuPathDB" id="VectorBase:CPIJ011076"/>
<name>B0WV35_CULQU</name>
<keyword evidence="5" id="KW-1185">Reference proteome</keyword>
<gene>
    <name evidence="4" type="primary">6043618</name>
    <name evidence="3" type="ORF">CpipJ_CPIJ011076</name>
</gene>
<accession>B0WV35</accession>
<keyword evidence="2" id="KW-1133">Transmembrane helix</keyword>
<keyword evidence="2" id="KW-0472">Membrane</keyword>
<evidence type="ECO:0000313" key="4">
    <source>
        <dbReference type="EnsemblMetazoa" id="CPIJ011076-PA"/>
    </source>
</evidence>
<evidence type="ECO:0000256" key="2">
    <source>
        <dbReference type="SAM" id="Phobius"/>
    </source>
</evidence>
<evidence type="ECO:0000313" key="3">
    <source>
        <dbReference type="EMBL" id="EDS35364.1"/>
    </source>
</evidence>
<dbReference type="EMBL" id="DS232116">
    <property type="protein sequence ID" value="EDS35364.1"/>
    <property type="molecule type" value="Genomic_DNA"/>
</dbReference>
<reference evidence="4" key="2">
    <citation type="submission" date="2021-02" db="UniProtKB">
        <authorList>
            <consortium name="EnsemblMetazoa"/>
        </authorList>
    </citation>
    <scope>IDENTIFICATION</scope>
    <source>
        <strain evidence="4">JHB</strain>
    </source>
</reference>
<dbReference type="KEGG" id="cqu:CpipJ_CPIJ011076"/>
<organism>
    <name type="scientific">Culex quinquefasciatus</name>
    <name type="common">Southern house mosquito</name>
    <name type="synonym">Culex pungens</name>
    <dbReference type="NCBI Taxonomy" id="7176"/>
    <lineage>
        <taxon>Eukaryota</taxon>
        <taxon>Metazoa</taxon>
        <taxon>Ecdysozoa</taxon>
        <taxon>Arthropoda</taxon>
        <taxon>Hexapoda</taxon>
        <taxon>Insecta</taxon>
        <taxon>Pterygota</taxon>
        <taxon>Neoptera</taxon>
        <taxon>Endopterygota</taxon>
        <taxon>Diptera</taxon>
        <taxon>Nematocera</taxon>
        <taxon>Culicoidea</taxon>
        <taxon>Culicidae</taxon>
        <taxon>Culicinae</taxon>
        <taxon>Culicini</taxon>
        <taxon>Culex</taxon>
        <taxon>Culex</taxon>
    </lineage>
</organism>
<dbReference type="eggNOG" id="KOG1094">
    <property type="taxonomic scope" value="Eukaryota"/>
</dbReference>
<feature type="compositionally biased region" description="Polar residues" evidence="1">
    <location>
        <begin position="10"/>
        <end position="19"/>
    </location>
</feature>
<dbReference type="HOGENOM" id="CLU_1410110_0_0_1"/>
<keyword evidence="2" id="KW-0812">Transmembrane</keyword>
<dbReference type="OMA" id="CHFKCEN"/>
<keyword evidence="3" id="KW-0675">Receptor</keyword>
<feature type="region of interest" description="Disordered" evidence="1">
    <location>
        <begin position="1"/>
        <end position="24"/>
    </location>
</feature>
<protein>
    <submittedName>
        <fullName evidence="3 4">Discoidin domain receptor</fullName>
    </submittedName>
</protein>
<dbReference type="Proteomes" id="UP000002320">
    <property type="component" value="Unassembled WGS sequence"/>
</dbReference>
<dbReference type="EnsemblMetazoa" id="CPIJ011076-RA">
    <property type="protein sequence ID" value="CPIJ011076-PA"/>
    <property type="gene ID" value="CPIJ011076"/>
</dbReference>
<sequence length="193" mass="21491">MGNFSDEEVNGNSISQENSIEYPLQRDEVQTANKGERNHVTQTACCHFKCENLPSVPGTEGNVISPKPIDQEPEPHFVGVIIAVLTTIILLLIAIIMFIVARNKRTRTAAVLDALQHNLHTDSLGIDKRLNSNFKFIPRNIIARVSIDDNESIDKSSLYHEPFNVNMYTSAASGCSMNDMQRHHITPDYTGSV</sequence>
<dbReference type="AlphaFoldDB" id="B0WV35"/>
<evidence type="ECO:0000256" key="1">
    <source>
        <dbReference type="SAM" id="MobiDB-lite"/>
    </source>
</evidence>
<dbReference type="InParanoid" id="B0WV35"/>
<dbReference type="STRING" id="7176.B0WV35"/>
<reference evidence="3" key="1">
    <citation type="submission" date="2007-03" db="EMBL/GenBank/DDBJ databases">
        <title>Annotation of Culex pipiens quinquefasciatus.</title>
        <authorList>
            <consortium name="The Broad Institute Genome Sequencing Platform"/>
            <person name="Atkinson P.W."/>
            <person name="Hemingway J."/>
            <person name="Christensen B.M."/>
            <person name="Higgs S."/>
            <person name="Kodira C."/>
            <person name="Hannick L."/>
            <person name="Megy K."/>
            <person name="O'Leary S."/>
            <person name="Pearson M."/>
            <person name="Haas B.J."/>
            <person name="Mauceli E."/>
            <person name="Wortman J.R."/>
            <person name="Lee N.H."/>
            <person name="Guigo R."/>
            <person name="Stanke M."/>
            <person name="Alvarado L."/>
            <person name="Amedeo P."/>
            <person name="Antoine C.H."/>
            <person name="Arensburger P."/>
            <person name="Bidwell S.L."/>
            <person name="Crawford M."/>
            <person name="Camaro F."/>
            <person name="Devon K."/>
            <person name="Engels R."/>
            <person name="Hammond M."/>
            <person name="Howarth C."/>
            <person name="Koehrsen M."/>
            <person name="Lawson D."/>
            <person name="Montgomery P."/>
            <person name="Nene V."/>
            <person name="Nusbaum C."/>
            <person name="Puiu D."/>
            <person name="Romero-Severson J."/>
            <person name="Severson D.W."/>
            <person name="Shumway M."/>
            <person name="Sisk P."/>
            <person name="Stolte C."/>
            <person name="Zeng Q."/>
            <person name="Eisenstadt E."/>
            <person name="Fraser-Liggett C."/>
            <person name="Strausberg R."/>
            <person name="Galagan J."/>
            <person name="Birren B."/>
            <person name="Collins F.H."/>
        </authorList>
    </citation>
    <scope>NUCLEOTIDE SEQUENCE [LARGE SCALE GENOMIC DNA]</scope>
    <source>
        <strain evidence="3">JHB</strain>
    </source>
</reference>
<proteinExistence type="predicted"/>